<evidence type="ECO:0000256" key="4">
    <source>
        <dbReference type="ARBA" id="ARBA00032315"/>
    </source>
</evidence>
<evidence type="ECO:0000256" key="2">
    <source>
        <dbReference type="ARBA" id="ARBA00007261"/>
    </source>
</evidence>
<dbReference type="GO" id="GO:0004222">
    <property type="term" value="F:metalloendopeptidase activity"/>
    <property type="evidence" value="ECO:0007669"/>
    <property type="project" value="InterPro"/>
</dbReference>
<dbReference type="PANTHER" id="PTHR11851:SF49">
    <property type="entry name" value="MITOCHONDRIAL-PROCESSING PEPTIDASE SUBUNIT ALPHA"/>
    <property type="match status" value="1"/>
</dbReference>
<dbReference type="FunFam" id="3.30.830.10:FF:000008">
    <property type="entry name" value="Mitochondrial-processing peptidase subunit beta"/>
    <property type="match status" value="1"/>
</dbReference>
<evidence type="ECO:0000256" key="1">
    <source>
        <dbReference type="ARBA" id="ARBA00002123"/>
    </source>
</evidence>
<proteinExistence type="inferred from homology"/>
<dbReference type="GO" id="GO:0005739">
    <property type="term" value="C:mitochondrion"/>
    <property type="evidence" value="ECO:0007669"/>
    <property type="project" value="TreeGrafter"/>
</dbReference>
<feature type="domain" description="Peptidase M16 C-terminal" evidence="7">
    <location>
        <begin position="219"/>
        <end position="407"/>
    </location>
</feature>
<dbReference type="GO" id="GO:0046872">
    <property type="term" value="F:metal ion binding"/>
    <property type="evidence" value="ECO:0007669"/>
    <property type="project" value="InterPro"/>
</dbReference>
<gene>
    <name evidence="8" type="ORF">ASTO00021_LOCUS10416</name>
</gene>
<evidence type="ECO:0000313" key="8">
    <source>
        <dbReference type="EMBL" id="CAE0440282.1"/>
    </source>
</evidence>
<reference evidence="8" key="1">
    <citation type="submission" date="2021-01" db="EMBL/GenBank/DDBJ databases">
        <authorList>
            <person name="Corre E."/>
            <person name="Pelletier E."/>
            <person name="Niang G."/>
            <person name="Scheremetjew M."/>
            <person name="Finn R."/>
            <person name="Kale V."/>
            <person name="Holt S."/>
            <person name="Cochrane G."/>
            <person name="Meng A."/>
            <person name="Brown T."/>
            <person name="Cohen L."/>
        </authorList>
    </citation>
    <scope>NUCLEOTIDE SEQUENCE</scope>
    <source>
        <strain evidence="8">GSBS06</strain>
    </source>
</reference>
<dbReference type="AlphaFoldDB" id="A0A7S3UY37"/>
<dbReference type="InterPro" id="IPR011249">
    <property type="entry name" value="Metalloenz_LuxS/M16"/>
</dbReference>
<dbReference type="Gene3D" id="3.30.830.10">
    <property type="entry name" value="Metalloenzyme, LuxS/M16 peptidase-like"/>
    <property type="match status" value="2"/>
</dbReference>
<evidence type="ECO:0000256" key="5">
    <source>
        <dbReference type="RuleBase" id="RU004447"/>
    </source>
</evidence>
<protein>
    <recommendedName>
        <fullName evidence="3">Alpha-MPP</fullName>
    </recommendedName>
    <alternativeName>
        <fullName evidence="4">Inactive zinc metalloprotease alpha</fullName>
    </alternativeName>
</protein>
<dbReference type="PROSITE" id="PS00143">
    <property type="entry name" value="INSULINASE"/>
    <property type="match status" value="1"/>
</dbReference>
<dbReference type="InterPro" id="IPR001431">
    <property type="entry name" value="Pept_M16_Zn_BS"/>
</dbReference>
<evidence type="ECO:0000256" key="3">
    <source>
        <dbReference type="ARBA" id="ARBA00030006"/>
    </source>
</evidence>
<accession>A0A7S3UY37</accession>
<dbReference type="InterPro" id="IPR007863">
    <property type="entry name" value="Peptidase_M16_C"/>
</dbReference>
<dbReference type="EMBL" id="HBIN01013782">
    <property type="protein sequence ID" value="CAE0440282.1"/>
    <property type="molecule type" value="Transcribed_RNA"/>
</dbReference>
<name>A0A7S3UY37_9STRA</name>
<dbReference type="InterPro" id="IPR011765">
    <property type="entry name" value="Pept_M16_N"/>
</dbReference>
<sequence>MKVATTAARALGKKLPKHAQISVRSFSAAQAQPSLDMELPGIPPLSPASAQPKPETKITTLANGLRVASEETYGQVSTIGMFIDAGSRYENDSNSGVSHLLEHMAFKSTENRSHLRLVRDIEDVGGTVGAASSRECIMYTGECLRDNVETIVDVMADSILRPALKPWDIEDQREVIGYELQAMEQNAQALLTELLHSAAYGESTPLGQPLWCPERNLGKLNADTIRSFMSKTFLAKRMVLSGAGVDHDELVSLAEKYFADLATAPPAGETEPAMLPSPYKGGDRRVSGDSPFTHVALCFDAGSWMSDDLLELCTLHLLLGGGGSFSAGGPGKGMYSRLYTNVLNQHHWVDSATAFNSMYADAGLIGIYGTCLPQDAGRLVDVMSAELISIAGSAPGEEETNRAKNQLKSSMLMKLESRQVLFEDIGRQILTYGKRESPAELCARVDKVTPEGIQKIAKKALSSPVTVASFGNNSEIPAYEEIAKKF</sequence>
<evidence type="ECO:0000259" key="7">
    <source>
        <dbReference type="Pfam" id="PF05193"/>
    </source>
</evidence>
<dbReference type="Pfam" id="PF00675">
    <property type="entry name" value="Peptidase_M16"/>
    <property type="match status" value="1"/>
</dbReference>
<comment type="similarity">
    <text evidence="2 5">Belongs to the peptidase M16 family.</text>
</comment>
<dbReference type="InterPro" id="IPR050361">
    <property type="entry name" value="MPP/UQCRC_Complex"/>
</dbReference>
<dbReference type="Pfam" id="PF05193">
    <property type="entry name" value="Peptidase_M16_C"/>
    <property type="match status" value="1"/>
</dbReference>
<evidence type="ECO:0000259" key="6">
    <source>
        <dbReference type="Pfam" id="PF00675"/>
    </source>
</evidence>
<comment type="function">
    <text evidence="1">Substrate recognition and binding subunit of the essential mitochondrial processing protease (MPP), which cleaves the mitochondrial sequence off newly imported precursors proteins.</text>
</comment>
<dbReference type="PANTHER" id="PTHR11851">
    <property type="entry name" value="METALLOPROTEASE"/>
    <property type="match status" value="1"/>
</dbReference>
<organism evidence="8">
    <name type="scientific">Aplanochytrium stocchinoi</name>
    <dbReference type="NCBI Taxonomy" id="215587"/>
    <lineage>
        <taxon>Eukaryota</taxon>
        <taxon>Sar</taxon>
        <taxon>Stramenopiles</taxon>
        <taxon>Bigyra</taxon>
        <taxon>Labyrinthulomycetes</taxon>
        <taxon>Thraustochytrida</taxon>
        <taxon>Thraustochytriidae</taxon>
        <taxon>Aplanochytrium</taxon>
    </lineage>
</organism>
<feature type="domain" description="Peptidase M16 N-terminal" evidence="6">
    <location>
        <begin position="66"/>
        <end position="214"/>
    </location>
</feature>
<dbReference type="GO" id="GO:0006508">
    <property type="term" value="P:proteolysis"/>
    <property type="evidence" value="ECO:0007669"/>
    <property type="project" value="InterPro"/>
</dbReference>
<dbReference type="SUPFAM" id="SSF63411">
    <property type="entry name" value="LuxS/MPP-like metallohydrolase"/>
    <property type="match status" value="2"/>
</dbReference>